<comment type="caution">
    <text evidence="14">Lacks conserved residue(s) required for the propagation of feature annotation.</text>
</comment>
<comment type="caution">
    <text evidence="15">The sequence shown here is derived from an EMBL/GenBank/DDBJ whole genome shotgun (WGS) entry which is preliminary data.</text>
</comment>
<comment type="subcellular location">
    <subcellularLocation>
        <location evidence="14">Endoplasmic reticulum membrane</location>
        <topology evidence="14">Multi-pass membrane protein</topology>
    </subcellularLocation>
    <subcellularLocation>
        <location evidence="1">Membrane</location>
        <topology evidence="1">Multi-pass membrane protein</topology>
    </subcellularLocation>
</comment>
<evidence type="ECO:0000256" key="2">
    <source>
        <dbReference type="ARBA" id="ARBA00005194"/>
    </source>
</evidence>
<comment type="pathway">
    <text evidence="2 14">Lipid metabolism; fatty acid biosynthesis.</text>
</comment>
<evidence type="ECO:0000256" key="12">
    <source>
        <dbReference type="ARBA" id="ARBA00023239"/>
    </source>
</evidence>
<evidence type="ECO:0000256" key="11">
    <source>
        <dbReference type="ARBA" id="ARBA00023160"/>
    </source>
</evidence>
<evidence type="ECO:0000256" key="5">
    <source>
        <dbReference type="ARBA" id="ARBA00022516"/>
    </source>
</evidence>
<sequence length="222" mass="25061">MGNSHPFQSWCYLLYTYVSEALVSGSWLQCGPHVEFLLRIFQTLALLEVIHAVLGLVRSSPFTTAVQISSRLFVVWGVLYLLPEVKKQSIGVPLILIAWCLAEIIRYIFYALNICNISSSPITWLRYSSFLLLYPIGITGELVLMCGAVQALKGTDKYSFAMPNMLNCSFDYRLSILAIMALYVPGKNTNISNLTTSKSLGAPKLYMYMLSQRRKVFKTKMQ</sequence>
<keyword evidence="11 14" id="KW-0275">Fatty acid biosynthesis</keyword>
<dbReference type="PANTHER" id="PTHR11035:SF3">
    <property type="entry name" value="VERY-LONG-CHAIN (3R)-3-HYDROXYACYL-COA DEHYDRATASE"/>
    <property type="match status" value="1"/>
</dbReference>
<keyword evidence="14" id="KW-0256">Endoplasmic reticulum</keyword>
<evidence type="ECO:0000256" key="6">
    <source>
        <dbReference type="ARBA" id="ARBA00022692"/>
    </source>
</evidence>
<dbReference type="PANTHER" id="PTHR11035">
    <property type="entry name" value="VERY-LONG-CHAIN (3R)-3-HYDROXYACYL-COA DEHYDRATASE"/>
    <property type="match status" value="1"/>
</dbReference>
<keyword evidence="9 14" id="KW-0443">Lipid metabolism</keyword>
<keyword evidence="10 14" id="KW-0472">Membrane</keyword>
<dbReference type="GO" id="GO:0030148">
    <property type="term" value="P:sphingolipid biosynthetic process"/>
    <property type="evidence" value="ECO:0007669"/>
    <property type="project" value="TreeGrafter"/>
</dbReference>
<dbReference type="GO" id="GO:0042761">
    <property type="term" value="P:very long-chain fatty acid biosynthetic process"/>
    <property type="evidence" value="ECO:0007669"/>
    <property type="project" value="TreeGrafter"/>
</dbReference>
<comment type="catalytic activity">
    <reaction evidence="13 14">
        <text>a very-long-chain (3R)-3-hydroxyacyl-CoA = a very-long-chain (2E)-enoyl-CoA + H2O</text>
        <dbReference type="Rhea" id="RHEA:45812"/>
        <dbReference type="ChEBI" id="CHEBI:15377"/>
        <dbReference type="ChEBI" id="CHEBI:83728"/>
        <dbReference type="ChEBI" id="CHEBI:85440"/>
        <dbReference type="EC" id="4.2.1.134"/>
    </reaction>
</comment>
<gene>
    <name evidence="15" type="ORF">D915_005459</name>
</gene>
<proteinExistence type="inferred from homology"/>
<dbReference type="AlphaFoldDB" id="A0A4E0RAZ4"/>
<dbReference type="EMBL" id="JXXN02002097">
    <property type="protein sequence ID" value="THD23524.1"/>
    <property type="molecule type" value="Genomic_DNA"/>
</dbReference>
<evidence type="ECO:0000256" key="7">
    <source>
        <dbReference type="ARBA" id="ARBA00022832"/>
    </source>
</evidence>
<evidence type="ECO:0000256" key="13">
    <source>
        <dbReference type="ARBA" id="ARBA00036671"/>
    </source>
</evidence>
<accession>A0A4E0RAZ4</accession>
<name>A0A4E0RAZ4_FASHE</name>
<keyword evidence="6 14" id="KW-0812">Transmembrane</keyword>
<feature type="transmembrane region" description="Helical" evidence="14">
    <location>
        <begin position="94"/>
        <end position="112"/>
    </location>
</feature>
<evidence type="ECO:0000313" key="16">
    <source>
        <dbReference type="Proteomes" id="UP000230066"/>
    </source>
</evidence>
<keyword evidence="8 14" id="KW-1133">Transmembrane helix</keyword>
<dbReference type="GO" id="GO:0030497">
    <property type="term" value="P:fatty acid elongation"/>
    <property type="evidence" value="ECO:0007669"/>
    <property type="project" value="TreeGrafter"/>
</dbReference>
<keyword evidence="12 14" id="KW-0456">Lyase</keyword>
<dbReference type="EC" id="4.2.1.134" evidence="4 14"/>
<comment type="similarity">
    <text evidence="3 14">Belongs to the very long-chain fatty acids dehydratase HACD family.</text>
</comment>
<dbReference type="Pfam" id="PF04387">
    <property type="entry name" value="PTPLA"/>
    <property type="match status" value="1"/>
</dbReference>
<evidence type="ECO:0000313" key="15">
    <source>
        <dbReference type="EMBL" id="THD23524.1"/>
    </source>
</evidence>
<keyword evidence="5 14" id="KW-0444">Lipid biosynthesis</keyword>
<evidence type="ECO:0000256" key="4">
    <source>
        <dbReference type="ARBA" id="ARBA00013122"/>
    </source>
</evidence>
<protein>
    <recommendedName>
        <fullName evidence="4 14">Very-long-chain (3R)-3-hydroxyacyl-CoA dehydratase</fullName>
        <ecNumber evidence="4 14">4.2.1.134</ecNumber>
    </recommendedName>
</protein>
<evidence type="ECO:0000256" key="1">
    <source>
        <dbReference type="ARBA" id="ARBA00004141"/>
    </source>
</evidence>
<reference evidence="15" key="1">
    <citation type="submission" date="2019-03" db="EMBL/GenBank/DDBJ databases">
        <title>Improved annotation for the trematode Fasciola hepatica.</title>
        <authorList>
            <person name="Choi Y.-J."/>
            <person name="Martin J."/>
            <person name="Mitreva M."/>
        </authorList>
    </citation>
    <scope>NUCLEOTIDE SEQUENCE [LARGE SCALE GENOMIC DNA]</scope>
</reference>
<evidence type="ECO:0000256" key="8">
    <source>
        <dbReference type="ARBA" id="ARBA00022989"/>
    </source>
</evidence>
<evidence type="ECO:0000256" key="9">
    <source>
        <dbReference type="ARBA" id="ARBA00023098"/>
    </source>
</evidence>
<keyword evidence="7 14" id="KW-0276">Fatty acid metabolism</keyword>
<dbReference type="UniPathway" id="UPA00094"/>
<feature type="transmembrane region" description="Helical" evidence="14">
    <location>
        <begin position="132"/>
        <end position="152"/>
    </location>
</feature>
<evidence type="ECO:0000256" key="14">
    <source>
        <dbReference type="RuleBase" id="RU363109"/>
    </source>
</evidence>
<dbReference type="GO" id="GO:0102158">
    <property type="term" value="F:very-long-chain (3R)-3-hydroxyacyl-CoA dehydratase activity"/>
    <property type="evidence" value="ECO:0007669"/>
    <property type="project" value="UniProtKB-EC"/>
</dbReference>
<dbReference type="InterPro" id="IPR007482">
    <property type="entry name" value="Tyr_Pase-like_PTPLA"/>
</dbReference>
<dbReference type="Proteomes" id="UP000230066">
    <property type="component" value="Unassembled WGS sequence"/>
</dbReference>
<comment type="function">
    <text evidence="14">Catalyzes the third of the four reactions of the long-chain fatty acids elongation cycle. This endoplasmic reticulum-bound enzymatic process, allows the addition of two carbons to the chain of long- and very long-chain fatty acids/VLCFAs per cycle. This enzyme catalyzes the dehydration of the 3-hydroxyacyl-CoA intermediate into trans-2,3-enoyl-CoA, within each cycle of fatty acid elongation. Thereby, it participates to the production of VLCFAs of different chain lengths that are involved in multiple biological processes as precursors of membrane lipids and lipid mediators.</text>
</comment>
<organism evidence="15 16">
    <name type="scientific">Fasciola hepatica</name>
    <name type="common">Liver fluke</name>
    <dbReference type="NCBI Taxonomy" id="6192"/>
    <lineage>
        <taxon>Eukaryota</taxon>
        <taxon>Metazoa</taxon>
        <taxon>Spiralia</taxon>
        <taxon>Lophotrochozoa</taxon>
        <taxon>Platyhelminthes</taxon>
        <taxon>Trematoda</taxon>
        <taxon>Digenea</taxon>
        <taxon>Plagiorchiida</taxon>
        <taxon>Echinostomata</taxon>
        <taxon>Echinostomatoidea</taxon>
        <taxon>Fasciolidae</taxon>
        <taxon>Fasciola</taxon>
    </lineage>
</organism>
<dbReference type="GO" id="GO:0005789">
    <property type="term" value="C:endoplasmic reticulum membrane"/>
    <property type="evidence" value="ECO:0007669"/>
    <property type="project" value="UniProtKB-SubCell"/>
</dbReference>
<evidence type="ECO:0000256" key="10">
    <source>
        <dbReference type="ARBA" id="ARBA00023136"/>
    </source>
</evidence>
<keyword evidence="16" id="KW-1185">Reference proteome</keyword>
<evidence type="ECO:0000256" key="3">
    <source>
        <dbReference type="ARBA" id="ARBA00007811"/>
    </source>
</evidence>